<evidence type="ECO:0000313" key="2">
    <source>
        <dbReference type="EMBL" id="WNZ23258.1"/>
    </source>
</evidence>
<dbReference type="InterPro" id="IPR058240">
    <property type="entry name" value="rSAM_sf"/>
</dbReference>
<dbReference type="SFLD" id="SFLDS00029">
    <property type="entry name" value="Radical_SAM"/>
    <property type="match status" value="1"/>
</dbReference>
<dbReference type="RefSeq" id="WP_316434866.1">
    <property type="nucleotide sequence ID" value="NZ_CP053586.1"/>
</dbReference>
<dbReference type="AlphaFoldDB" id="A0AA96WDH3"/>
<dbReference type="PANTHER" id="PTHR42731:SF1">
    <property type="entry name" value="RADICAL SAM DOMAIN PROTEIN"/>
    <property type="match status" value="1"/>
</dbReference>
<dbReference type="InterPro" id="IPR045784">
    <property type="entry name" value="Radical_SAM_N2"/>
</dbReference>
<dbReference type="GO" id="GO:0003824">
    <property type="term" value="F:catalytic activity"/>
    <property type="evidence" value="ECO:0007669"/>
    <property type="project" value="InterPro"/>
</dbReference>
<reference evidence="2" key="1">
    <citation type="submission" date="2020-05" db="EMBL/GenBank/DDBJ databases">
        <authorList>
            <person name="Zhu T."/>
            <person name="Keshari N."/>
            <person name="Lu X."/>
        </authorList>
    </citation>
    <scope>NUCLEOTIDE SEQUENCE</scope>
    <source>
        <strain evidence="2">NK1-12</strain>
    </source>
</reference>
<dbReference type="Pfam" id="PF19864">
    <property type="entry name" value="Radical_SAM_N2"/>
    <property type="match status" value="1"/>
</dbReference>
<dbReference type="PROSITE" id="PS51918">
    <property type="entry name" value="RADICAL_SAM"/>
    <property type="match status" value="1"/>
</dbReference>
<organism evidence="2">
    <name type="scientific">Leptolyngbya sp. NK1-12</name>
    <dbReference type="NCBI Taxonomy" id="2547451"/>
    <lineage>
        <taxon>Bacteria</taxon>
        <taxon>Bacillati</taxon>
        <taxon>Cyanobacteriota</taxon>
        <taxon>Cyanophyceae</taxon>
        <taxon>Leptolyngbyales</taxon>
        <taxon>Leptolyngbyaceae</taxon>
        <taxon>Leptolyngbya group</taxon>
        <taxon>Leptolyngbya</taxon>
    </lineage>
</organism>
<dbReference type="Pfam" id="PF04055">
    <property type="entry name" value="Radical_SAM"/>
    <property type="match status" value="1"/>
</dbReference>
<dbReference type="Gene3D" id="3.80.30.20">
    <property type="entry name" value="tm_1862 like domain"/>
    <property type="match status" value="1"/>
</dbReference>
<dbReference type="SFLD" id="SFLDG01082">
    <property type="entry name" value="B12-binding_domain_containing"/>
    <property type="match status" value="1"/>
</dbReference>
<dbReference type="CDD" id="cd01335">
    <property type="entry name" value="Radical_SAM"/>
    <property type="match status" value="1"/>
</dbReference>
<accession>A0AA96WDH3</accession>
<name>A0AA96WDH3_9CYAN</name>
<dbReference type="PANTHER" id="PTHR42731">
    <property type="entry name" value="SLL1084 PROTEIN"/>
    <property type="match status" value="1"/>
</dbReference>
<proteinExistence type="predicted"/>
<dbReference type="InterPro" id="IPR023404">
    <property type="entry name" value="rSAM_horseshoe"/>
</dbReference>
<gene>
    <name evidence="2" type="ORF">HJG54_10615</name>
</gene>
<dbReference type="EMBL" id="CP053586">
    <property type="protein sequence ID" value="WNZ23258.1"/>
    <property type="molecule type" value="Genomic_DNA"/>
</dbReference>
<dbReference type="GO" id="GO:0051536">
    <property type="term" value="F:iron-sulfur cluster binding"/>
    <property type="evidence" value="ECO:0007669"/>
    <property type="project" value="InterPro"/>
</dbReference>
<feature type="domain" description="Radical SAM core" evidence="1">
    <location>
        <begin position="217"/>
        <end position="439"/>
    </location>
</feature>
<dbReference type="InterPro" id="IPR006638">
    <property type="entry name" value="Elp3/MiaA/NifB-like_rSAM"/>
</dbReference>
<dbReference type="Gene3D" id="3.40.50.280">
    <property type="entry name" value="Cobalamin-binding domain"/>
    <property type="match status" value="1"/>
</dbReference>
<dbReference type="SMART" id="SM00729">
    <property type="entry name" value="Elp3"/>
    <property type="match status" value="1"/>
</dbReference>
<protein>
    <submittedName>
        <fullName evidence="2">Radical SAM protein</fullName>
    </submittedName>
</protein>
<dbReference type="InterPro" id="IPR007197">
    <property type="entry name" value="rSAM"/>
</dbReference>
<sequence length="543" mass="60250">MTVFSTETLLFTPVTPSADAAPVIFAFPNEYSVGITSLGYQVIWATLAMRPDLQVSRLFTDIHEPLPGHPELVGFSFSWELDYVNILSLLESLNLPLRSADRSDAHPLVFGGGPVLTANPEPFADFFDLVLLGDGEELLDAFIDAYQQVRLADRLTQLRHLAQVPGVYVPSLYQVIYKATDGEIERIDPVDEAIPAQVQKQTYRGNTLLASTVVTEKAAWESIYMVEVVRSCPEMCRFCLASYLTLPFRTASLEASLLPAIERGLQVTNRLGLLGASVTQHPEFESLLDHLDQPQYDAIRLSIASVRTNTVTEKLARLLVKHDTRSITIAVETGSDRLRRMINKKLDNDEIVTAAINAKAGGLSAIKLYGMVGIPTETPADLDQTLVMLKAIKKAAPGLRLTLGCSTFVPKAHTPFQWLGVDPQAEKRLKFLQKQLGAQGIEFRPESYSWSVIQALISRGDRRLSYLLELVRHYGDSLGSYRRAFKELKGQLPDLEFYVHANWPTSQVLPWQHLQGALPQATLLKHLESAISVADDVPTSWSA</sequence>
<evidence type="ECO:0000259" key="1">
    <source>
        <dbReference type="PROSITE" id="PS51918"/>
    </source>
</evidence>
<dbReference type="SUPFAM" id="SSF102114">
    <property type="entry name" value="Radical SAM enzymes"/>
    <property type="match status" value="1"/>
</dbReference>